<proteinExistence type="predicted"/>
<gene>
    <name evidence="1" type="ORF">GCM10023210_39880</name>
</gene>
<evidence type="ECO:0008006" key="3">
    <source>
        <dbReference type="Google" id="ProtNLM"/>
    </source>
</evidence>
<organism evidence="1 2">
    <name type="scientific">Chryseobacterium ginsengisoli</name>
    <dbReference type="NCBI Taxonomy" id="363853"/>
    <lineage>
        <taxon>Bacteria</taxon>
        <taxon>Pseudomonadati</taxon>
        <taxon>Bacteroidota</taxon>
        <taxon>Flavobacteriia</taxon>
        <taxon>Flavobacteriales</taxon>
        <taxon>Weeksellaceae</taxon>
        <taxon>Chryseobacterium group</taxon>
        <taxon>Chryseobacterium</taxon>
    </lineage>
</organism>
<dbReference type="EMBL" id="BAABHX010000009">
    <property type="protein sequence ID" value="GAA5100908.1"/>
    <property type="molecule type" value="Genomic_DNA"/>
</dbReference>
<comment type="caution">
    <text evidence="1">The sequence shown here is derived from an EMBL/GenBank/DDBJ whole genome shotgun (WGS) entry which is preliminary data.</text>
</comment>
<protein>
    <recommendedName>
        <fullName evidence="3">Lipoprotein</fullName>
    </recommendedName>
</protein>
<evidence type="ECO:0000313" key="1">
    <source>
        <dbReference type="EMBL" id="GAA5100908.1"/>
    </source>
</evidence>
<dbReference type="Proteomes" id="UP001500353">
    <property type="component" value="Unassembled WGS sequence"/>
</dbReference>
<name>A0ABP9MUZ8_9FLAO</name>
<dbReference type="RefSeq" id="WP_345207943.1">
    <property type="nucleotide sequence ID" value="NZ_BAABHX010000009.1"/>
</dbReference>
<accession>A0ABP9MUZ8</accession>
<reference evidence="2" key="1">
    <citation type="journal article" date="2019" name="Int. J. Syst. Evol. Microbiol.">
        <title>The Global Catalogue of Microorganisms (GCM) 10K type strain sequencing project: providing services to taxonomists for standard genome sequencing and annotation.</title>
        <authorList>
            <consortium name="The Broad Institute Genomics Platform"/>
            <consortium name="The Broad Institute Genome Sequencing Center for Infectious Disease"/>
            <person name="Wu L."/>
            <person name="Ma J."/>
        </authorList>
    </citation>
    <scope>NUCLEOTIDE SEQUENCE [LARGE SCALE GENOMIC DNA]</scope>
    <source>
        <strain evidence="2">JCM 18019</strain>
    </source>
</reference>
<keyword evidence="2" id="KW-1185">Reference proteome</keyword>
<sequence length="156" mass="18806">MMKSAILKQKKTLYVVYVVLSILFNLTSCRTKELNYITYYNKVNEIDSIYRFKKDTIKVIKEYKKLFNKYPPRNQERIDEFKTYIVLSDKYQKNFGGKKTLYKLIPLVAPYGEEYKDLFDLYKKYGIDSLQIKNEIVKWKKNLGNYTPVYTNLIRK</sequence>
<evidence type="ECO:0000313" key="2">
    <source>
        <dbReference type="Proteomes" id="UP001500353"/>
    </source>
</evidence>